<evidence type="ECO:0000313" key="1">
    <source>
        <dbReference type="EMBL" id="MBF6354125.1"/>
    </source>
</evidence>
<sequence length="162" mass="16926">MVGTSIIDVVEHAGGWLFDRAIAGWEVTVLVADLADSRPLRILGAEVLDLESVLSASGQGRRPDALGIASAVCQRDSRAHRGVLEALRDGGVEVVVWGEDWSSPPEHRVDPVLHRLSMAALAFKAQALSAAAASSLTVGSTEIFRSGATLVPQVAADLLPVG</sequence>
<dbReference type="EMBL" id="JADLQN010000001">
    <property type="protein sequence ID" value="MBF6354125.1"/>
    <property type="molecule type" value="Genomic_DNA"/>
</dbReference>
<reference evidence="1 2" key="1">
    <citation type="submission" date="2020-10" db="EMBL/GenBank/DDBJ databases">
        <title>Identification of Nocardia species via Next-generation sequencing and recognition of intraspecies genetic diversity.</title>
        <authorList>
            <person name="Li P."/>
            <person name="Li P."/>
            <person name="Lu B."/>
        </authorList>
    </citation>
    <scope>NUCLEOTIDE SEQUENCE [LARGE SCALE GENOMIC DNA]</scope>
    <source>
        <strain evidence="1 2">BJ06-0143</strain>
    </source>
</reference>
<organism evidence="1 2">
    <name type="scientific">Nocardia higoensis</name>
    <dbReference type="NCBI Taxonomy" id="228599"/>
    <lineage>
        <taxon>Bacteria</taxon>
        <taxon>Bacillati</taxon>
        <taxon>Actinomycetota</taxon>
        <taxon>Actinomycetes</taxon>
        <taxon>Mycobacteriales</taxon>
        <taxon>Nocardiaceae</taxon>
        <taxon>Nocardia</taxon>
    </lineage>
</organism>
<gene>
    <name evidence="1" type="ORF">IU449_06110</name>
</gene>
<protein>
    <submittedName>
        <fullName evidence="1">Uncharacterized protein</fullName>
    </submittedName>
</protein>
<comment type="caution">
    <text evidence="1">The sequence shown here is derived from an EMBL/GenBank/DDBJ whole genome shotgun (WGS) entry which is preliminary data.</text>
</comment>
<evidence type="ECO:0000313" key="2">
    <source>
        <dbReference type="Proteomes" id="UP000707731"/>
    </source>
</evidence>
<name>A0ABS0D7Q0_9NOCA</name>
<keyword evidence="2" id="KW-1185">Reference proteome</keyword>
<dbReference type="Proteomes" id="UP000707731">
    <property type="component" value="Unassembled WGS sequence"/>
</dbReference>
<proteinExistence type="predicted"/>
<accession>A0ABS0D7Q0</accession>